<reference evidence="5 6" key="1">
    <citation type="submission" date="2021-08" db="EMBL/GenBank/DDBJ databases">
        <title>Draft Genome Sequence of Phanerochaete sordida strain YK-624.</title>
        <authorList>
            <person name="Mori T."/>
            <person name="Dohra H."/>
            <person name="Suzuki T."/>
            <person name="Kawagishi H."/>
            <person name="Hirai H."/>
        </authorList>
    </citation>
    <scope>NUCLEOTIDE SEQUENCE [LARGE SCALE GENOMIC DNA]</scope>
    <source>
        <strain evidence="5 6">YK-624</strain>
    </source>
</reference>
<dbReference type="Proteomes" id="UP000703269">
    <property type="component" value="Unassembled WGS sequence"/>
</dbReference>
<proteinExistence type="predicted"/>
<feature type="domain" description="Thioester reductase (TE)" evidence="4">
    <location>
        <begin position="706"/>
        <end position="940"/>
    </location>
</feature>
<dbReference type="EMBL" id="BPQB01000016">
    <property type="protein sequence ID" value="GJE90351.1"/>
    <property type="molecule type" value="Genomic_DNA"/>
</dbReference>
<evidence type="ECO:0000256" key="2">
    <source>
        <dbReference type="ARBA" id="ARBA00022553"/>
    </source>
</evidence>
<dbReference type="PANTHER" id="PTHR43439:SF2">
    <property type="entry name" value="ENZYME, PUTATIVE (JCVI)-RELATED"/>
    <property type="match status" value="1"/>
</dbReference>
<dbReference type="Pfam" id="PF23562">
    <property type="entry name" value="AMP-binding_C_3"/>
    <property type="match status" value="1"/>
</dbReference>
<dbReference type="OrthoDB" id="429813at2759"/>
<accession>A0A9P3G8Q1</accession>
<dbReference type="PANTHER" id="PTHR43439">
    <property type="entry name" value="PHENYLACETATE-COENZYME A LIGASE"/>
    <property type="match status" value="1"/>
</dbReference>
<evidence type="ECO:0000313" key="6">
    <source>
        <dbReference type="Proteomes" id="UP000703269"/>
    </source>
</evidence>
<evidence type="ECO:0000313" key="5">
    <source>
        <dbReference type="EMBL" id="GJE90351.1"/>
    </source>
</evidence>
<dbReference type="InterPro" id="IPR036736">
    <property type="entry name" value="ACP-like_sf"/>
</dbReference>
<dbReference type="Pfam" id="PF00501">
    <property type="entry name" value="AMP-binding"/>
    <property type="match status" value="1"/>
</dbReference>
<dbReference type="InterPro" id="IPR042099">
    <property type="entry name" value="ANL_N_sf"/>
</dbReference>
<dbReference type="PROSITE" id="PS00455">
    <property type="entry name" value="AMP_BINDING"/>
    <property type="match status" value="1"/>
</dbReference>
<evidence type="ECO:0000259" key="4">
    <source>
        <dbReference type="Pfam" id="PF07993"/>
    </source>
</evidence>
<dbReference type="Gene3D" id="3.40.50.720">
    <property type="entry name" value="NAD(P)-binding Rossmann-like Domain"/>
    <property type="match status" value="1"/>
</dbReference>
<dbReference type="InterPro" id="IPR051414">
    <property type="entry name" value="Adenylate-forming_Reductase"/>
</dbReference>
<dbReference type="InterPro" id="IPR000873">
    <property type="entry name" value="AMP-dep_synth/lig_dom"/>
</dbReference>
<keyword evidence="6" id="KW-1185">Reference proteome</keyword>
<evidence type="ECO:0000259" key="3">
    <source>
        <dbReference type="Pfam" id="PF00501"/>
    </source>
</evidence>
<evidence type="ECO:0000256" key="1">
    <source>
        <dbReference type="ARBA" id="ARBA00022450"/>
    </source>
</evidence>
<feature type="domain" description="AMP-dependent synthetase/ligase" evidence="3">
    <location>
        <begin position="46"/>
        <end position="356"/>
    </location>
</feature>
<dbReference type="Gene3D" id="3.40.50.12780">
    <property type="entry name" value="N-terminal domain of ligase-like"/>
    <property type="match status" value="1"/>
</dbReference>
<sequence>MPAPSPVLPPLDGSLSVLPGFVDFHATHNADLPWALLSAGPELPVQSVSFAQYARATHRIAHALRPAREGADGEVVAILVNCDTIVYLALIAGLVRAGLVPFPMSPRNSAAAIINMLRQTSCHRIISQPALAALLSEVQDELEAGEYALQVDDLPGLDQVFPSIYDESLADDYVPYPASSEPYKPKDVALYAHSSGSTGFPKPVPQRHENLLECCNSSIVKTAGDHKIVWGAMALPTFHMMAVYIQLYGPLVGGCAVGLFAPKWPASPVVPTPRNTLEACMTVGVNGIPTVPAFVEAWAKSEEDIKYLRTLEIIAFAGGPLSSKTGGRLQDEGVPLYPWYGGTEFGPHTKIFDIDEASTAPSAKTRADWEWMAFTERVQPRWDPQGDGTYELQYVSCPTHRPNVRNIEDGYATRDLWEPHPTKEGLWRITGRKDDVIVLGSGEKVVPIPQEGLIVSSPMVNGAVMFGRAKNQCGILIEPAPSHAIDPKDPVALPKFRNMIWPIIEEANRTAPGFARLFKEMIIVTDPARPLPRAAKGTVIRKQAIDLYKKDIDDLYQVVEDSGNSVGIAPPEHWSVLDVEHWLLKQASAVAGGRAISPSIDVFDQGFDSLHATFLRNRVIAALRADAMTQGAAQHVAQNFVFEYPMLHDLAKAISMLINRGGPDDKRDLEKAISDLVAKYTADMPHPAHQSAQANGAAARSTVVLLTGSTGAVGSHILARLLADSRIEKVYTFNRQVNISYDRQLASFVERELDTELLESPKLVPLVGDLSQQYFGLEESAYNELRDSVTHVLHNAWRVDFNLSLASFESHIAGTRSLIDFCCSLPHAVKLIFTSSISAVHKWNVNLGPVPEGTIPGPEVATSHGYGASKFVTEQLLAKAADNGLECTSVRLGQVCGPNTSGAWATTEWIPIMVKTSVNLGALPDLHGTVSWVPADAVASTYLDLVLYKDRLPYVLHLTHPRSVKWRQVIKNIKTFLEAHSLEVLSFDEWTTQLEQQPMNGKTLDDFPALKILEYVRWTAAGDALAAKAEKAQQPVEAGGVPVFSTSRMQRFSPTLRDLGVIDVVHARAWVSYWEKTGFLPRSG</sequence>
<comment type="caution">
    <text evidence="5">The sequence shown here is derived from an EMBL/GenBank/DDBJ whole genome shotgun (WGS) entry which is preliminary data.</text>
</comment>
<name>A0A9P3G8Q1_9APHY</name>
<dbReference type="Pfam" id="PF07993">
    <property type="entry name" value="NAD_binding_4"/>
    <property type="match status" value="1"/>
</dbReference>
<dbReference type="InterPro" id="IPR013120">
    <property type="entry name" value="FAR_NAD-bd"/>
</dbReference>
<dbReference type="Gene3D" id="1.10.1200.10">
    <property type="entry name" value="ACP-like"/>
    <property type="match status" value="1"/>
</dbReference>
<organism evidence="5 6">
    <name type="scientific">Phanerochaete sordida</name>
    <dbReference type="NCBI Taxonomy" id="48140"/>
    <lineage>
        <taxon>Eukaryota</taxon>
        <taxon>Fungi</taxon>
        <taxon>Dikarya</taxon>
        <taxon>Basidiomycota</taxon>
        <taxon>Agaricomycotina</taxon>
        <taxon>Agaricomycetes</taxon>
        <taxon>Polyporales</taxon>
        <taxon>Phanerochaetaceae</taxon>
        <taxon>Phanerochaete</taxon>
    </lineage>
</organism>
<dbReference type="SUPFAM" id="SSF56801">
    <property type="entry name" value="Acetyl-CoA synthetase-like"/>
    <property type="match status" value="1"/>
</dbReference>
<keyword evidence="2" id="KW-0597">Phosphoprotein</keyword>
<dbReference type="InterPro" id="IPR036291">
    <property type="entry name" value="NAD(P)-bd_dom_sf"/>
</dbReference>
<gene>
    <name evidence="5" type="ORF">PsYK624_064820</name>
</gene>
<keyword evidence="1" id="KW-0596">Phosphopantetheine</keyword>
<protein>
    <submittedName>
        <fullName evidence="5">Acetyl-CoA synthetase-like protein</fullName>
    </submittedName>
</protein>
<dbReference type="SUPFAM" id="SSF51735">
    <property type="entry name" value="NAD(P)-binding Rossmann-fold domains"/>
    <property type="match status" value="1"/>
</dbReference>
<dbReference type="InterPro" id="IPR020845">
    <property type="entry name" value="AMP-binding_CS"/>
</dbReference>
<dbReference type="AlphaFoldDB" id="A0A9P3G8Q1"/>